<evidence type="ECO:0000256" key="2">
    <source>
        <dbReference type="SAM" id="Phobius"/>
    </source>
</evidence>
<gene>
    <name evidence="3" type="ORF">MBRA1_001164</name>
</gene>
<feature type="region of interest" description="Disordered" evidence="1">
    <location>
        <begin position="1"/>
        <end position="26"/>
    </location>
</feature>
<protein>
    <submittedName>
        <fullName evidence="3">Uncharacterized protein</fullName>
    </submittedName>
</protein>
<feature type="transmembrane region" description="Helical" evidence="2">
    <location>
        <begin position="45"/>
        <end position="64"/>
    </location>
</feature>
<keyword evidence="2" id="KW-0472">Membrane</keyword>
<reference evidence="3" key="1">
    <citation type="submission" date="2023-03" db="EMBL/GenBank/DDBJ databases">
        <title>Mating type loci evolution in Malassezia.</title>
        <authorList>
            <person name="Coelho M.A."/>
        </authorList>
    </citation>
    <scope>NUCLEOTIDE SEQUENCE</scope>
    <source>
        <strain evidence="3">CBS 14135</strain>
    </source>
</reference>
<dbReference type="EMBL" id="CP119951">
    <property type="protein sequence ID" value="WFC94534.1"/>
    <property type="molecule type" value="Genomic_DNA"/>
</dbReference>
<keyword evidence="2" id="KW-0812">Transmembrane</keyword>
<name>A0AAF0DRL3_9BASI</name>
<dbReference type="Proteomes" id="UP001216638">
    <property type="component" value="Chromosome 1"/>
</dbReference>
<keyword evidence="2" id="KW-1133">Transmembrane helix</keyword>
<evidence type="ECO:0000256" key="1">
    <source>
        <dbReference type="SAM" id="MobiDB-lite"/>
    </source>
</evidence>
<dbReference type="AlphaFoldDB" id="A0AAF0DRL3"/>
<proteinExistence type="predicted"/>
<organism evidence="3 4">
    <name type="scientific">Malassezia brasiliensis</name>
    <dbReference type="NCBI Taxonomy" id="1821822"/>
    <lineage>
        <taxon>Eukaryota</taxon>
        <taxon>Fungi</taxon>
        <taxon>Dikarya</taxon>
        <taxon>Basidiomycota</taxon>
        <taxon>Ustilaginomycotina</taxon>
        <taxon>Malasseziomycetes</taxon>
        <taxon>Malasseziales</taxon>
        <taxon>Malasseziaceae</taxon>
        <taxon>Malassezia</taxon>
    </lineage>
</organism>
<sequence length="76" mass="8720">MSQKGGSYLSAQQGFLNNPSRRSQQPQPSWLVRWWREEITNPAKFWSNVAVGWSVAFFGLGVLFMRKAGWMLAPVF</sequence>
<evidence type="ECO:0000313" key="3">
    <source>
        <dbReference type="EMBL" id="WFC94534.1"/>
    </source>
</evidence>
<evidence type="ECO:0000313" key="4">
    <source>
        <dbReference type="Proteomes" id="UP001216638"/>
    </source>
</evidence>
<keyword evidence="4" id="KW-1185">Reference proteome</keyword>
<accession>A0AAF0DRL3</accession>